<feature type="chain" id="PRO_5020397184" evidence="1">
    <location>
        <begin position="19"/>
        <end position="143"/>
    </location>
</feature>
<dbReference type="OrthoDB" id="1417969at2"/>
<organism evidence="2 3">
    <name type="scientific">Flavobacterium nackdongense</name>
    <dbReference type="NCBI Taxonomy" id="2547394"/>
    <lineage>
        <taxon>Bacteria</taxon>
        <taxon>Pseudomonadati</taxon>
        <taxon>Bacteroidota</taxon>
        <taxon>Flavobacteriia</taxon>
        <taxon>Flavobacteriales</taxon>
        <taxon>Flavobacteriaceae</taxon>
        <taxon>Flavobacterium</taxon>
    </lineage>
</organism>
<keyword evidence="1" id="KW-0732">Signal</keyword>
<evidence type="ECO:0000313" key="3">
    <source>
        <dbReference type="Proteomes" id="UP000291124"/>
    </source>
</evidence>
<reference evidence="3" key="1">
    <citation type="submission" date="2019-03" db="EMBL/GenBank/DDBJ databases">
        <title>Flavobacterium sp.</title>
        <authorList>
            <person name="Kim H."/>
        </authorList>
    </citation>
    <scope>NUCLEOTIDE SEQUENCE [LARGE SCALE GENOMIC DNA]</scope>
    <source>
        <strain evidence="3">GS13</strain>
    </source>
</reference>
<dbReference type="KEGG" id="fnk:E1750_09370"/>
<dbReference type="RefSeq" id="WP_133276524.1">
    <property type="nucleotide sequence ID" value="NZ_CP037933.1"/>
</dbReference>
<name>A0A4P6YEZ9_9FLAO</name>
<dbReference type="Proteomes" id="UP000291124">
    <property type="component" value="Chromosome"/>
</dbReference>
<gene>
    <name evidence="2" type="ORF">E1750_09370</name>
</gene>
<accession>A0A4P6YEZ9</accession>
<feature type="signal peptide" evidence="1">
    <location>
        <begin position="1"/>
        <end position="18"/>
    </location>
</feature>
<keyword evidence="3" id="KW-1185">Reference proteome</keyword>
<protein>
    <submittedName>
        <fullName evidence="2">Uncharacterized protein</fullName>
    </submittedName>
</protein>
<sequence length="143" mass="16264">MKKVLFFAIALFSLNSNAQDLIIGENINNGTIANILTGEEISNNNCICVEINSKTSTIEITTFDVVKKYHIDRAEFNGDGYNNYFCSNNQGQKIEVSTSLYAISVLYDQYLLAFAEYPFYIQMENNEKFVNSPYYINEMGISK</sequence>
<dbReference type="EMBL" id="CP037933">
    <property type="protein sequence ID" value="QBN19003.1"/>
    <property type="molecule type" value="Genomic_DNA"/>
</dbReference>
<dbReference type="AlphaFoldDB" id="A0A4P6YEZ9"/>
<evidence type="ECO:0000256" key="1">
    <source>
        <dbReference type="SAM" id="SignalP"/>
    </source>
</evidence>
<evidence type="ECO:0000313" key="2">
    <source>
        <dbReference type="EMBL" id="QBN19003.1"/>
    </source>
</evidence>
<proteinExistence type="predicted"/>